<organism evidence="2 3">
    <name type="scientific">Flavobacterium erciyesense</name>
    <dbReference type="NCBI Taxonomy" id="2825842"/>
    <lineage>
        <taxon>Bacteria</taxon>
        <taxon>Pseudomonadati</taxon>
        <taxon>Bacteroidota</taxon>
        <taxon>Flavobacteriia</taxon>
        <taxon>Flavobacteriales</taxon>
        <taxon>Flavobacteriaceae</taxon>
        <taxon>Flavobacterium</taxon>
    </lineage>
</organism>
<accession>A0ABS5D0M1</accession>
<keyword evidence="3" id="KW-1185">Reference proteome</keyword>
<sequence>MKKALLVSGLFSLVMVLTSFTSNAEVANTSDDNKVEILKVDNMTLDISGNGGTGGNKKMD</sequence>
<proteinExistence type="predicted"/>
<evidence type="ECO:0000256" key="1">
    <source>
        <dbReference type="SAM" id="SignalP"/>
    </source>
</evidence>
<name>A0ABS5D0M1_9FLAO</name>
<keyword evidence="1" id="KW-0732">Signal</keyword>
<protein>
    <submittedName>
        <fullName evidence="2">Uncharacterized protein</fullName>
    </submittedName>
</protein>
<feature type="signal peptide" evidence="1">
    <location>
        <begin position="1"/>
        <end position="24"/>
    </location>
</feature>
<reference evidence="2 3" key="1">
    <citation type="submission" date="2021-04" db="EMBL/GenBank/DDBJ databases">
        <title>Description of novel Flavobacterium sp. F-328.</title>
        <authorList>
            <person name="Saticioglu I.B."/>
        </authorList>
    </citation>
    <scope>NUCLEOTIDE SEQUENCE [LARGE SCALE GENOMIC DNA]</scope>
    <source>
        <strain evidence="2 3">F-328</strain>
    </source>
</reference>
<evidence type="ECO:0000313" key="2">
    <source>
        <dbReference type="EMBL" id="MBQ0907570.1"/>
    </source>
</evidence>
<comment type="caution">
    <text evidence="2">The sequence shown here is derived from an EMBL/GenBank/DDBJ whole genome shotgun (WGS) entry which is preliminary data.</text>
</comment>
<evidence type="ECO:0000313" key="3">
    <source>
        <dbReference type="Proteomes" id="UP000679008"/>
    </source>
</evidence>
<dbReference type="Proteomes" id="UP000679008">
    <property type="component" value="Unassembled WGS sequence"/>
</dbReference>
<dbReference type="EMBL" id="JAGPXB010000001">
    <property type="protein sequence ID" value="MBQ0907570.1"/>
    <property type="molecule type" value="Genomic_DNA"/>
</dbReference>
<dbReference type="RefSeq" id="WP_210788106.1">
    <property type="nucleotide sequence ID" value="NZ_JAGPXB010000001.1"/>
</dbReference>
<gene>
    <name evidence="2" type="ORF">KBJ98_02515</name>
</gene>
<feature type="chain" id="PRO_5045245906" evidence="1">
    <location>
        <begin position="25"/>
        <end position="60"/>
    </location>
</feature>